<gene>
    <name evidence="3" type="ORF">GCM10011396_17970</name>
</gene>
<keyword evidence="4" id="KW-1185">Reference proteome</keyword>
<dbReference type="PRINTS" id="PR00813">
    <property type="entry name" value="BCTERIALGSPG"/>
</dbReference>
<dbReference type="InterPro" id="IPR000983">
    <property type="entry name" value="Bac_GSPG_pilin"/>
</dbReference>
<evidence type="ECO:0000313" key="3">
    <source>
        <dbReference type="EMBL" id="GGC71220.1"/>
    </source>
</evidence>
<feature type="transmembrane region" description="Helical" evidence="2">
    <location>
        <begin position="20"/>
        <end position="43"/>
    </location>
</feature>
<keyword evidence="2" id="KW-0472">Membrane</keyword>
<dbReference type="InterPro" id="IPR031982">
    <property type="entry name" value="PilE-like"/>
</dbReference>
<dbReference type="EMBL" id="BMED01000001">
    <property type="protein sequence ID" value="GGC71220.1"/>
    <property type="molecule type" value="Genomic_DNA"/>
</dbReference>
<proteinExistence type="predicted"/>
<name>A0A916UFI0_9BURK</name>
<dbReference type="GO" id="GO:0043683">
    <property type="term" value="P:type IV pilus assembly"/>
    <property type="evidence" value="ECO:0007669"/>
    <property type="project" value="InterPro"/>
</dbReference>
<dbReference type="Pfam" id="PF07963">
    <property type="entry name" value="N_methyl"/>
    <property type="match status" value="1"/>
</dbReference>
<comment type="caution">
    <text evidence="3">The sequence shown here is derived from an EMBL/GenBank/DDBJ whole genome shotgun (WGS) entry which is preliminary data.</text>
</comment>
<reference evidence="3" key="1">
    <citation type="journal article" date="2014" name="Int. J. Syst. Evol. Microbiol.">
        <title>Complete genome sequence of Corynebacterium casei LMG S-19264T (=DSM 44701T), isolated from a smear-ripened cheese.</title>
        <authorList>
            <consortium name="US DOE Joint Genome Institute (JGI-PGF)"/>
            <person name="Walter F."/>
            <person name="Albersmeier A."/>
            <person name="Kalinowski J."/>
            <person name="Ruckert C."/>
        </authorList>
    </citation>
    <scope>NUCLEOTIDE SEQUENCE</scope>
    <source>
        <strain evidence="3">CGMCC 1.10998</strain>
    </source>
</reference>
<organism evidence="3 4">
    <name type="scientific">Undibacterium terreum</name>
    <dbReference type="NCBI Taxonomy" id="1224302"/>
    <lineage>
        <taxon>Bacteria</taxon>
        <taxon>Pseudomonadati</taxon>
        <taxon>Pseudomonadota</taxon>
        <taxon>Betaproteobacteria</taxon>
        <taxon>Burkholderiales</taxon>
        <taxon>Oxalobacteraceae</taxon>
        <taxon>Undibacterium</taxon>
    </lineage>
</organism>
<keyword evidence="2" id="KW-0812">Transmembrane</keyword>
<dbReference type="GO" id="GO:0015628">
    <property type="term" value="P:protein secretion by the type II secretion system"/>
    <property type="evidence" value="ECO:0007669"/>
    <property type="project" value="InterPro"/>
</dbReference>
<evidence type="ECO:0000256" key="1">
    <source>
        <dbReference type="ARBA" id="ARBA00022481"/>
    </source>
</evidence>
<dbReference type="PROSITE" id="PS00409">
    <property type="entry name" value="PROKAR_NTER_METHYL"/>
    <property type="match status" value="1"/>
</dbReference>
<dbReference type="SUPFAM" id="SSF54523">
    <property type="entry name" value="Pili subunits"/>
    <property type="match status" value="1"/>
</dbReference>
<dbReference type="AlphaFoldDB" id="A0A916UFI0"/>
<dbReference type="Gene3D" id="3.30.700.10">
    <property type="entry name" value="Glycoprotein, Type 4 Pilin"/>
    <property type="match status" value="1"/>
</dbReference>
<dbReference type="Proteomes" id="UP000637423">
    <property type="component" value="Unassembled WGS sequence"/>
</dbReference>
<keyword evidence="2" id="KW-1133">Transmembrane helix</keyword>
<dbReference type="GO" id="GO:0015627">
    <property type="term" value="C:type II protein secretion system complex"/>
    <property type="evidence" value="ECO:0007669"/>
    <property type="project" value="InterPro"/>
</dbReference>
<dbReference type="InterPro" id="IPR012902">
    <property type="entry name" value="N_methyl_site"/>
</dbReference>
<protein>
    <submittedName>
        <fullName evidence="3">Pilus biosynthesis protein</fullName>
    </submittedName>
</protein>
<reference evidence="3" key="2">
    <citation type="submission" date="2020-09" db="EMBL/GenBank/DDBJ databases">
        <authorList>
            <person name="Sun Q."/>
            <person name="Zhou Y."/>
        </authorList>
    </citation>
    <scope>NUCLEOTIDE SEQUENCE</scope>
    <source>
        <strain evidence="3">CGMCC 1.10998</strain>
    </source>
</reference>
<dbReference type="Pfam" id="PF16732">
    <property type="entry name" value="ComP_DUS"/>
    <property type="match status" value="1"/>
</dbReference>
<evidence type="ECO:0000256" key="2">
    <source>
        <dbReference type="SAM" id="Phobius"/>
    </source>
</evidence>
<dbReference type="InterPro" id="IPR045584">
    <property type="entry name" value="Pilin-like"/>
</dbReference>
<keyword evidence="1" id="KW-0488">Methylation</keyword>
<sequence length="157" mass="17252">MQYDGAPFIQGHTMQFSKKTAGFTLIEVMIVVIIVGILAAVALPSYRNYIRQGKVQEATSNLATMRIRWEQYYQDNRKYGGYVDGACSPGITESKYFTYQCVSNDASPPTYSIVANGVAGQDMAGYQYGIDQNNAKTSTVPSGSQVNCWIKKPGESC</sequence>
<dbReference type="PANTHER" id="PTHR30093:SF47">
    <property type="entry name" value="TYPE IV PILUS NON-CORE MINOR PILIN PILE"/>
    <property type="match status" value="1"/>
</dbReference>
<evidence type="ECO:0000313" key="4">
    <source>
        <dbReference type="Proteomes" id="UP000637423"/>
    </source>
</evidence>
<dbReference type="NCBIfam" id="TIGR02532">
    <property type="entry name" value="IV_pilin_GFxxxE"/>
    <property type="match status" value="1"/>
</dbReference>
<dbReference type="PANTHER" id="PTHR30093">
    <property type="entry name" value="GENERAL SECRETION PATHWAY PROTEIN G"/>
    <property type="match status" value="1"/>
</dbReference>
<accession>A0A916UFI0</accession>